<dbReference type="GO" id="GO:0017004">
    <property type="term" value="P:cytochrome complex assembly"/>
    <property type="evidence" value="ECO:0007669"/>
    <property type="project" value="UniProtKB-KW"/>
</dbReference>
<dbReference type="Pfam" id="PF00578">
    <property type="entry name" value="AhpC-TSA"/>
    <property type="match status" value="1"/>
</dbReference>
<dbReference type="OrthoDB" id="1069091at2"/>
<proteinExistence type="predicted"/>
<evidence type="ECO:0000256" key="2">
    <source>
        <dbReference type="ARBA" id="ARBA00022748"/>
    </source>
</evidence>
<evidence type="ECO:0000256" key="1">
    <source>
        <dbReference type="ARBA" id="ARBA00004196"/>
    </source>
</evidence>
<protein>
    <submittedName>
        <fullName evidence="7">Alkyl hydroperoxide reductase</fullName>
    </submittedName>
</protein>
<gene>
    <name evidence="7" type="ORF">DF182_19985</name>
</gene>
<dbReference type="InterPro" id="IPR017937">
    <property type="entry name" value="Thioredoxin_CS"/>
</dbReference>
<dbReference type="Gene3D" id="3.40.30.10">
    <property type="entry name" value="Glutaredoxin"/>
    <property type="match status" value="1"/>
</dbReference>
<dbReference type="InterPro" id="IPR050553">
    <property type="entry name" value="Thioredoxin_ResA/DsbE_sf"/>
</dbReference>
<dbReference type="GO" id="GO:0016209">
    <property type="term" value="F:antioxidant activity"/>
    <property type="evidence" value="ECO:0007669"/>
    <property type="project" value="InterPro"/>
</dbReference>
<accession>A0A365XRS3</accession>
<dbReference type="RefSeq" id="WP_113617580.1">
    <property type="nucleotide sequence ID" value="NZ_QFFJ01000002.1"/>
</dbReference>
<dbReference type="PANTHER" id="PTHR42852">
    <property type="entry name" value="THIOL:DISULFIDE INTERCHANGE PROTEIN DSBE"/>
    <property type="match status" value="1"/>
</dbReference>
<organism evidence="7 8">
    <name type="scientific">Chitinophaga flava</name>
    <dbReference type="NCBI Taxonomy" id="2259036"/>
    <lineage>
        <taxon>Bacteria</taxon>
        <taxon>Pseudomonadati</taxon>
        <taxon>Bacteroidota</taxon>
        <taxon>Chitinophagia</taxon>
        <taxon>Chitinophagales</taxon>
        <taxon>Chitinophagaceae</taxon>
        <taxon>Chitinophaga</taxon>
    </lineage>
</organism>
<keyword evidence="4" id="KW-0676">Redox-active center</keyword>
<feature type="chain" id="PRO_5017032779" evidence="5">
    <location>
        <begin position="22"/>
        <end position="386"/>
    </location>
</feature>
<dbReference type="EMBL" id="QFFJ01000002">
    <property type="protein sequence ID" value="RBL88838.1"/>
    <property type="molecule type" value="Genomic_DNA"/>
</dbReference>
<keyword evidence="3" id="KW-1015">Disulfide bond</keyword>
<dbReference type="InterPro" id="IPR000866">
    <property type="entry name" value="AhpC/TSA"/>
</dbReference>
<evidence type="ECO:0000256" key="5">
    <source>
        <dbReference type="SAM" id="SignalP"/>
    </source>
</evidence>
<feature type="signal peptide" evidence="5">
    <location>
        <begin position="1"/>
        <end position="21"/>
    </location>
</feature>
<comment type="subcellular location">
    <subcellularLocation>
        <location evidence="1">Cell envelope</location>
    </subcellularLocation>
</comment>
<sequence length="386" mass="42735">MKKVFLICAALTAMNHLYAQKAGVTITGKVPAIFNGEYIFLSKGAGFKSNVLDSAKVEKGSFALAYPLEDTIQGSIRVSKKTDGKFYYGSRTLFLKPGDNVSLTAKDTSVANVFESIALKGTPLTQQYDQLQGSLKKVNDSLQVVRGAAMSRMRAWQEGKLIDTAAEIASRQVMDNLLKQKSDITDVFIDAHPDYYISLLAFKESLGSRVKDVPAAQQRLSKFTPALRNSTFGLGIKDLLNASAKLGINQQAPDFASKTPDGKTLKLSDLKGKYVLLDFWASWCGPCRAENPNVAKAYNQYKDKNFTVLGVSLDREGAHDKWTEAIEKDGLTWHHVSDLKWWNADAAKLYLIHSIPQNFLIDPNGRIIAQNLRGEALQQELEKLIH</sequence>
<dbReference type="Proteomes" id="UP000253410">
    <property type="component" value="Unassembled WGS sequence"/>
</dbReference>
<dbReference type="GO" id="GO:0016491">
    <property type="term" value="F:oxidoreductase activity"/>
    <property type="evidence" value="ECO:0007669"/>
    <property type="project" value="InterPro"/>
</dbReference>
<comment type="caution">
    <text evidence="7">The sequence shown here is derived from an EMBL/GenBank/DDBJ whole genome shotgun (WGS) entry which is preliminary data.</text>
</comment>
<dbReference type="GO" id="GO:0030313">
    <property type="term" value="C:cell envelope"/>
    <property type="evidence" value="ECO:0007669"/>
    <property type="project" value="UniProtKB-SubCell"/>
</dbReference>
<dbReference type="PANTHER" id="PTHR42852:SF6">
    <property type="entry name" value="THIOL:DISULFIDE INTERCHANGE PROTEIN DSBE"/>
    <property type="match status" value="1"/>
</dbReference>
<keyword evidence="2" id="KW-0201">Cytochrome c-type biogenesis</keyword>
<dbReference type="SUPFAM" id="SSF52833">
    <property type="entry name" value="Thioredoxin-like"/>
    <property type="match status" value="1"/>
</dbReference>
<reference evidence="7 8" key="1">
    <citation type="submission" date="2018-05" db="EMBL/GenBank/DDBJ databases">
        <title>Chitinophaga sp. K3CV102501T nov., isolated from isolated from a monsoon evergreen broad-leaved forest soil.</title>
        <authorList>
            <person name="Lv Y."/>
        </authorList>
    </citation>
    <scope>NUCLEOTIDE SEQUENCE [LARGE SCALE GENOMIC DNA]</scope>
    <source>
        <strain evidence="7 8">GDMCC 1.1325</strain>
    </source>
</reference>
<dbReference type="PROSITE" id="PS00194">
    <property type="entry name" value="THIOREDOXIN_1"/>
    <property type="match status" value="1"/>
</dbReference>
<evidence type="ECO:0000313" key="8">
    <source>
        <dbReference type="Proteomes" id="UP000253410"/>
    </source>
</evidence>
<dbReference type="InterPro" id="IPR013766">
    <property type="entry name" value="Thioredoxin_domain"/>
</dbReference>
<evidence type="ECO:0000256" key="3">
    <source>
        <dbReference type="ARBA" id="ARBA00023157"/>
    </source>
</evidence>
<evidence type="ECO:0000256" key="4">
    <source>
        <dbReference type="ARBA" id="ARBA00023284"/>
    </source>
</evidence>
<dbReference type="CDD" id="cd02966">
    <property type="entry name" value="TlpA_like_family"/>
    <property type="match status" value="1"/>
</dbReference>
<feature type="domain" description="Thioredoxin" evidence="6">
    <location>
        <begin position="246"/>
        <end position="386"/>
    </location>
</feature>
<keyword evidence="8" id="KW-1185">Reference proteome</keyword>
<keyword evidence="5" id="KW-0732">Signal</keyword>
<evidence type="ECO:0000259" key="6">
    <source>
        <dbReference type="PROSITE" id="PS51352"/>
    </source>
</evidence>
<evidence type="ECO:0000313" key="7">
    <source>
        <dbReference type="EMBL" id="RBL88838.1"/>
    </source>
</evidence>
<name>A0A365XRS3_9BACT</name>
<dbReference type="InterPro" id="IPR036249">
    <property type="entry name" value="Thioredoxin-like_sf"/>
</dbReference>
<dbReference type="PROSITE" id="PS51352">
    <property type="entry name" value="THIOREDOXIN_2"/>
    <property type="match status" value="1"/>
</dbReference>
<dbReference type="AlphaFoldDB" id="A0A365XRS3"/>